<accession>A0A6C0CJ74</accession>
<proteinExistence type="predicted"/>
<dbReference type="InterPro" id="IPR036457">
    <property type="entry name" value="PPM-type-like_dom_sf"/>
</dbReference>
<dbReference type="CDD" id="cd00143">
    <property type="entry name" value="PP2Cc"/>
    <property type="match status" value="1"/>
</dbReference>
<dbReference type="InterPro" id="IPR015655">
    <property type="entry name" value="PP2C"/>
</dbReference>
<dbReference type="Gene3D" id="3.60.40.10">
    <property type="entry name" value="PPM-type phosphatase domain"/>
    <property type="match status" value="1"/>
</dbReference>
<dbReference type="SMART" id="SM00332">
    <property type="entry name" value="PP2Cc"/>
    <property type="match status" value="1"/>
</dbReference>
<dbReference type="AlphaFoldDB" id="A0A6C0CJ74"/>
<dbReference type="InterPro" id="IPR001932">
    <property type="entry name" value="PPM-type_phosphatase-like_dom"/>
</dbReference>
<name>A0A6C0CJ74_9ZZZZ</name>
<dbReference type="SUPFAM" id="SSF81606">
    <property type="entry name" value="PP2C-like"/>
    <property type="match status" value="1"/>
</dbReference>
<dbReference type="GO" id="GO:0004722">
    <property type="term" value="F:protein serine/threonine phosphatase activity"/>
    <property type="evidence" value="ECO:0007669"/>
    <property type="project" value="InterPro"/>
</dbReference>
<dbReference type="PROSITE" id="PS51746">
    <property type="entry name" value="PPM_2"/>
    <property type="match status" value="1"/>
</dbReference>
<protein>
    <recommendedName>
        <fullName evidence="1">PPM-type phosphatase domain-containing protein</fullName>
    </recommendedName>
</protein>
<reference evidence="2" key="1">
    <citation type="journal article" date="2020" name="Nature">
        <title>Giant virus diversity and host interactions through global metagenomics.</title>
        <authorList>
            <person name="Schulz F."/>
            <person name="Roux S."/>
            <person name="Paez-Espino D."/>
            <person name="Jungbluth S."/>
            <person name="Walsh D.A."/>
            <person name="Denef V.J."/>
            <person name="McMahon K.D."/>
            <person name="Konstantinidis K.T."/>
            <person name="Eloe-Fadrosh E.A."/>
            <person name="Kyrpides N.C."/>
            <person name="Woyke T."/>
        </authorList>
    </citation>
    <scope>NUCLEOTIDE SEQUENCE</scope>
    <source>
        <strain evidence="2">GVMAG-M-3300021079-18</strain>
    </source>
</reference>
<feature type="domain" description="PPM-type phosphatase" evidence="1">
    <location>
        <begin position="151"/>
        <end position="412"/>
    </location>
</feature>
<dbReference type="Pfam" id="PF00481">
    <property type="entry name" value="PP2C"/>
    <property type="match status" value="1"/>
</dbReference>
<sequence>MDAKRENYDFAFGKGMWYDVGTGDILTPESAALLVSQRKRVSTPRLRIVGTYAKQLRNFEMNLSVSKSDNMKVNIIDRWNDTHMVVTMKNERGYYKLTSLLESAQIPVNLYALSTGQSLVVERKHRANVFQALNSVGTEISYQNREVAEQDWRNSRIQTYEHQVSRKGQDRFFQLSQDGVIISLLFDGHGNNNTIEYITTHHSRFAELGARPFPETNAEAFERAQRIFINFENRLRKEVDAMYSGSTIVVAVHDLVSKNVFFAYAGDSRAIWQFETNSKVFGTKDHKPIDPEEKDRVEALGGRITRTKGDAWRVNDHLSTSRSFGDESLKSTGDDRTKDLVSVIPSVDGPFIFGPGSFYGMGSDGVFDVLSNEQVAKIIVESRGSQNGAQLVTQAAVEARSYDDITFAYLMVL</sequence>
<evidence type="ECO:0000259" key="1">
    <source>
        <dbReference type="PROSITE" id="PS51746"/>
    </source>
</evidence>
<organism evidence="2">
    <name type="scientific">viral metagenome</name>
    <dbReference type="NCBI Taxonomy" id="1070528"/>
    <lineage>
        <taxon>unclassified sequences</taxon>
        <taxon>metagenomes</taxon>
        <taxon>organismal metagenomes</taxon>
    </lineage>
</organism>
<dbReference type="EMBL" id="MN739414">
    <property type="protein sequence ID" value="QHT03595.1"/>
    <property type="molecule type" value="Genomic_DNA"/>
</dbReference>
<dbReference type="PANTHER" id="PTHR47992">
    <property type="entry name" value="PROTEIN PHOSPHATASE"/>
    <property type="match status" value="1"/>
</dbReference>
<evidence type="ECO:0000313" key="2">
    <source>
        <dbReference type="EMBL" id="QHT03595.1"/>
    </source>
</evidence>